<organism evidence="1 2">
    <name type="scientific">Molorchus minor</name>
    <dbReference type="NCBI Taxonomy" id="1323400"/>
    <lineage>
        <taxon>Eukaryota</taxon>
        <taxon>Metazoa</taxon>
        <taxon>Ecdysozoa</taxon>
        <taxon>Arthropoda</taxon>
        <taxon>Hexapoda</taxon>
        <taxon>Insecta</taxon>
        <taxon>Pterygota</taxon>
        <taxon>Neoptera</taxon>
        <taxon>Endopterygota</taxon>
        <taxon>Coleoptera</taxon>
        <taxon>Polyphaga</taxon>
        <taxon>Cucujiformia</taxon>
        <taxon>Chrysomeloidea</taxon>
        <taxon>Cerambycidae</taxon>
        <taxon>Lamiinae</taxon>
        <taxon>Monochamini</taxon>
        <taxon>Molorchus</taxon>
    </lineage>
</organism>
<sequence length="200" mass="23888">MQNMNWEDVYQDEDLDSATNKFLKRIENENNNSKKLWQTINEITTNSETVKIASMKNKDNEIINNPTEIKSFYIPFSSYESSLPSYNLNVQNDFKILPAKKIKYLGIIIDNHLRWNTHPILDHKQMKLVYQSLVEPHLRYGIIGWDIPVTYYITRLKYLISVNYISYKYVQFNTEYQRTMYPHPIHTVTRLREAHFSLLS</sequence>
<proteinExistence type="predicted"/>
<comment type="caution">
    <text evidence="1">The sequence shown here is derived from an EMBL/GenBank/DDBJ whole genome shotgun (WGS) entry which is preliminary data.</text>
</comment>
<name>A0ABQ9JPW0_9CUCU</name>
<keyword evidence="2" id="KW-1185">Reference proteome</keyword>
<reference evidence="1" key="1">
    <citation type="journal article" date="2023" name="Insect Mol. Biol.">
        <title>Genome sequencing provides insights into the evolution of gene families encoding plant cell wall-degrading enzymes in longhorned beetles.</title>
        <authorList>
            <person name="Shin N.R."/>
            <person name="Okamura Y."/>
            <person name="Kirsch R."/>
            <person name="Pauchet Y."/>
        </authorList>
    </citation>
    <scope>NUCLEOTIDE SEQUENCE</scope>
    <source>
        <strain evidence="1">MMC_N1</strain>
    </source>
</reference>
<protein>
    <submittedName>
        <fullName evidence="1">Uncharacterized protein</fullName>
    </submittedName>
</protein>
<accession>A0ABQ9JPW0</accession>
<dbReference type="EMBL" id="JAPWTJ010000318">
    <property type="protein sequence ID" value="KAJ8979727.1"/>
    <property type="molecule type" value="Genomic_DNA"/>
</dbReference>
<dbReference type="Proteomes" id="UP001162164">
    <property type="component" value="Unassembled WGS sequence"/>
</dbReference>
<evidence type="ECO:0000313" key="1">
    <source>
        <dbReference type="EMBL" id="KAJ8979727.1"/>
    </source>
</evidence>
<evidence type="ECO:0000313" key="2">
    <source>
        <dbReference type="Proteomes" id="UP001162164"/>
    </source>
</evidence>
<gene>
    <name evidence="1" type="ORF">NQ317_019304</name>
</gene>